<name>A0AAD8Q276_9PEZI</name>
<comment type="caution">
    <text evidence="2">The sequence shown here is derived from an EMBL/GenBank/DDBJ whole genome shotgun (WGS) entry which is preliminary data.</text>
</comment>
<dbReference type="GeneID" id="85441673"/>
<gene>
    <name evidence="2" type="ORF">LY79DRAFT_548950</name>
</gene>
<evidence type="ECO:0000313" key="3">
    <source>
        <dbReference type="Proteomes" id="UP001230504"/>
    </source>
</evidence>
<accession>A0AAD8Q276</accession>
<dbReference type="EMBL" id="JAHLJV010000019">
    <property type="protein sequence ID" value="KAK1594532.1"/>
    <property type="molecule type" value="Genomic_DNA"/>
</dbReference>
<keyword evidence="3" id="KW-1185">Reference proteome</keyword>
<feature type="region of interest" description="Disordered" evidence="1">
    <location>
        <begin position="24"/>
        <end position="72"/>
    </location>
</feature>
<dbReference type="AlphaFoldDB" id="A0AAD8Q276"/>
<organism evidence="2 3">
    <name type="scientific">Colletotrichum navitas</name>
    <dbReference type="NCBI Taxonomy" id="681940"/>
    <lineage>
        <taxon>Eukaryota</taxon>
        <taxon>Fungi</taxon>
        <taxon>Dikarya</taxon>
        <taxon>Ascomycota</taxon>
        <taxon>Pezizomycotina</taxon>
        <taxon>Sordariomycetes</taxon>
        <taxon>Hypocreomycetidae</taxon>
        <taxon>Glomerellales</taxon>
        <taxon>Glomerellaceae</taxon>
        <taxon>Colletotrichum</taxon>
        <taxon>Colletotrichum graminicola species complex</taxon>
    </lineage>
</organism>
<evidence type="ECO:0000313" key="2">
    <source>
        <dbReference type="EMBL" id="KAK1594532.1"/>
    </source>
</evidence>
<sequence length="72" mass="7993">MPVWCGAGTWLVSSSVLAHRAISSRGRAETTPHRLASCRHPVRSPPHRHDTRGRKRSRERGCASSIFSTCKV</sequence>
<feature type="compositionally biased region" description="Basic residues" evidence="1">
    <location>
        <begin position="36"/>
        <end position="58"/>
    </location>
</feature>
<dbReference type="RefSeq" id="XP_060415694.1">
    <property type="nucleotide sequence ID" value="XM_060557433.1"/>
</dbReference>
<proteinExistence type="predicted"/>
<dbReference type="Proteomes" id="UP001230504">
    <property type="component" value="Unassembled WGS sequence"/>
</dbReference>
<protein>
    <submittedName>
        <fullName evidence="2">Uncharacterized protein</fullName>
    </submittedName>
</protein>
<evidence type="ECO:0000256" key="1">
    <source>
        <dbReference type="SAM" id="MobiDB-lite"/>
    </source>
</evidence>
<reference evidence="2" key="1">
    <citation type="submission" date="2021-06" db="EMBL/GenBank/DDBJ databases">
        <title>Comparative genomics, transcriptomics and evolutionary studies reveal genomic signatures of adaptation to plant cell wall in hemibiotrophic fungi.</title>
        <authorList>
            <consortium name="DOE Joint Genome Institute"/>
            <person name="Baroncelli R."/>
            <person name="Diaz J.F."/>
            <person name="Benocci T."/>
            <person name="Peng M."/>
            <person name="Battaglia E."/>
            <person name="Haridas S."/>
            <person name="Andreopoulos W."/>
            <person name="Labutti K."/>
            <person name="Pangilinan J."/>
            <person name="Floch G.L."/>
            <person name="Makela M.R."/>
            <person name="Henrissat B."/>
            <person name="Grigoriev I.V."/>
            <person name="Crouch J.A."/>
            <person name="De Vries R.P."/>
            <person name="Sukno S.A."/>
            <person name="Thon M.R."/>
        </authorList>
    </citation>
    <scope>NUCLEOTIDE SEQUENCE</scope>
    <source>
        <strain evidence="2">CBS 125086</strain>
    </source>
</reference>